<dbReference type="InterPro" id="IPR023159">
    <property type="entry name" value="SO1590-like_sf"/>
</dbReference>
<gene>
    <name evidence="1" type="ORF">ACFO0D_19110</name>
</gene>
<sequence>MSAEPAPMGTATGTFEIRMVPHAPAEASSPAISRRHFDKTWTGDLSGHSQGEFLSVGDPASGAAAYVVMEVFAGTLHGREGQFAFHQYGTLLGGEQTLQYEIVPGSGSGALASLSGTLRLELVERAHHYTLTFQERTP</sequence>
<dbReference type="Gene3D" id="2.40.350.10">
    <property type="entry name" value="SO1590-like"/>
    <property type="match status" value="1"/>
</dbReference>
<dbReference type="Proteomes" id="UP001595952">
    <property type="component" value="Unassembled WGS sequence"/>
</dbReference>
<comment type="caution">
    <text evidence="1">The sequence shown here is derived from an EMBL/GenBank/DDBJ whole genome shotgun (WGS) entry which is preliminary data.</text>
</comment>
<evidence type="ECO:0000313" key="2">
    <source>
        <dbReference type="Proteomes" id="UP001595952"/>
    </source>
</evidence>
<organism evidence="1 2">
    <name type="scientific">Deinococcus hohokamensis</name>
    <dbReference type="NCBI Taxonomy" id="309883"/>
    <lineage>
        <taxon>Bacteria</taxon>
        <taxon>Thermotogati</taxon>
        <taxon>Deinococcota</taxon>
        <taxon>Deinococci</taxon>
        <taxon>Deinococcales</taxon>
        <taxon>Deinococcaceae</taxon>
        <taxon>Deinococcus</taxon>
    </lineage>
</organism>
<name>A0ABV9IDL2_9DEIO</name>
<keyword evidence="2" id="KW-1185">Reference proteome</keyword>
<dbReference type="SUPFAM" id="SSF159238">
    <property type="entry name" value="SO1590-like"/>
    <property type="match status" value="1"/>
</dbReference>
<evidence type="ECO:0000313" key="1">
    <source>
        <dbReference type="EMBL" id="MFC4640442.1"/>
    </source>
</evidence>
<protein>
    <submittedName>
        <fullName evidence="1">DUF3224 domain-containing protein</fullName>
    </submittedName>
</protein>
<dbReference type="RefSeq" id="WP_380063423.1">
    <property type="nucleotide sequence ID" value="NZ_JBHSEI010000017.1"/>
</dbReference>
<proteinExistence type="predicted"/>
<dbReference type="EMBL" id="JBHSEI010000017">
    <property type="protein sequence ID" value="MFC4640442.1"/>
    <property type="molecule type" value="Genomic_DNA"/>
</dbReference>
<dbReference type="InterPro" id="IPR021607">
    <property type="entry name" value="DUF3224"/>
</dbReference>
<reference evidence="2" key="1">
    <citation type="journal article" date="2019" name="Int. J. Syst. Evol. Microbiol.">
        <title>The Global Catalogue of Microorganisms (GCM) 10K type strain sequencing project: providing services to taxonomists for standard genome sequencing and annotation.</title>
        <authorList>
            <consortium name="The Broad Institute Genomics Platform"/>
            <consortium name="The Broad Institute Genome Sequencing Center for Infectious Disease"/>
            <person name="Wu L."/>
            <person name="Ma J."/>
        </authorList>
    </citation>
    <scope>NUCLEOTIDE SEQUENCE [LARGE SCALE GENOMIC DNA]</scope>
    <source>
        <strain evidence="2">CCUG 55995</strain>
    </source>
</reference>
<accession>A0ABV9IDL2</accession>
<dbReference type="Pfam" id="PF11528">
    <property type="entry name" value="DUF3224"/>
    <property type="match status" value="1"/>
</dbReference>